<dbReference type="EMBL" id="SRQM01000169">
    <property type="protein sequence ID" value="KAG6116666.1"/>
    <property type="molecule type" value="Genomic_DNA"/>
</dbReference>
<feature type="compositionally biased region" description="Basic and acidic residues" evidence="1">
    <location>
        <begin position="217"/>
        <end position="226"/>
    </location>
</feature>
<evidence type="ECO:0000256" key="1">
    <source>
        <dbReference type="SAM" id="MobiDB-lite"/>
    </source>
</evidence>
<comment type="caution">
    <text evidence="3">The sequence shown here is derived from an EMBL/GenBank/DDBJ whole genome shotgun (WGS) entry which is preliminary data.</text>
</comment>
<keyword evidence="2" id="KW-0812">Transmembrane</keyword>
<feature type="transmembrane region" description="Helical" evidence="2">
    <location>
        <begin position="80"/>
        <end position="101"/>
    </location>
</feature>
<keyword evidence="2" id="KW-1133">Transmembrane helix</keyword>
<evidence type="ECO:0000313" key="4">
    <source>
        <dbReference type="Proteomes" id="UP000732380"/>
    </source>
</evidence>
<gene>
    <name evidence="3" type="ORF">E4U13_001678</name>
</gene>
<dbReference type="AlphaFoldDB" id="A0A9P7Q393"/>
<proteinExistence type="predicted"/>
<feature type="transmembrane region" description="Helical" evidence="2">
    <location>
        <begin position="21"/>
        <end position="39"/>
    </location>
</feature>
<organism evidence="3 4">
    <name type="scientific">Claviceps humidiphila</name>
    <dbReference type="NCBI Taxonomy" id="1294629"/>
    <lineage>
        <taxon>Eukaryota</taxon>
        <taxon>Fungi</taxon>
        <taxon>Dikarya</taxon>
        <taxon>Ascomycota</taxon>
        <taxon>Pezizomycotina</taxon>
        <taxon>Sordariomycetes</taxon>
        <taxon>Hypocreomycetidae</taxon>
        <taxon>Hypocreales</taxon>
        <taxon>Clavicipitaceae</taxon>
        <taxon>Claviceps</taxon>
    </lineage>
</organism>
<feature type="region of interest" description="Disordered" evidence="1">
    <location>
        <begin position="217"/>
        <end position="246"/>
    </location>
</feature>
<protein>
    <recommendedName>
        <fullName evidence="5">MARVEL domain-containing protein</fullName>
    </recommendedName>
</protein>
<evidence type="ECO:0000256" key="2">
    <source>
        <dbReference type="SAM" id="Phobius"/>
    </source>
</evidence>
<reference evidence="3 4" key="1">
    <citation type="journal article" date="2020" name="bioRxiv">
        <title>Whole genome comparisons of ergot fungi reveals the divergence and evolution of species within the genus Claviceps are the result of varying mechanisms driving genome evolution and host range expansion.</title>
        <authorList>
            <person name="Wyka S.A."/>
            <person name="Mondo S.J."/>
            <person name="Liu M."/>
            <person name="Dettman J."/>
            <person name="Nalam V."/>
            <person name="Broders K.D."/>
        </authorList>
    </citation>
    <scope>NUCLEOTIDE SEQUENCE [LARGE SCALE GENOMIC DNA]</scope>
    <source>
        <strain evidence="3 4">LM576</strain>
    </source>
</reference>
<feature type="compositionally biased region" description="Polar residues" evidence="1">
    <location>
        <begin position="234"/>
        <end position="243"/>
    </location>
</feature>
<name>A0A9P7Q393_9HYPO</name>
<sequence length="305" mass="33764">MVTVVFLALNNLLWTIRSLQLLCATLVLAIFSYLLVALHEYGLQIDVDLRAVEGISGSAVLYTLINMLSQCCLASDLGCMAPLAVVFDVGFMAGFIFVAVVNKNGAEACRGNTDSPFGRGQGQLGDEASWPNMDGLNSHFRPHAACELQRASFFTSIIAICLFVLSLLAEFVLVWHRRRQMQQQVMDLTFKSQNKKTRCPAFRIDCWARLFSPNRKDHANKSDEVSAHGGRSPSPDQANSHRQGTAREVTDIDDYCQSQDLEYADHGTGTISAPHLLRTRSQYAFEISPPAIDYDDKASRSSKHA</sequence>
<dbReference type="Proteomes" id="UP000732380">
    <property type="component" value="Unassembled WGS sequence"/>
</dbReference>
<keyword evidence="2" id="KW-0472">Membrane</keyword>
<evidence type="ECO:0008006" key="5">
    <source>
        <dbReference type="Google" id="ProtNLM"/>
    </source>
</evidence>
<keyword evidence="4" id="KW-1185">Reference proteome</keyword>
<evidence type="ECO:0000313" key="3">
    <source>
        <dbReference type="EMBL" id="KAG6116666.1"/>
    </source>
</evidence>
<feature type="transmembrane region" description="Helical" evidence="2">
    <location>
        <begin position="153"/>
        <end position="175"/>
    </location>
</feature>
<accession>A0A9P7Q393</accession>